<dbReference type="GO" id="GO:0003743">
    <property type="term" value="F:translation initiation factor activity"/>
    <property type="evidence" value="ECO:0007669"/>
    <property type="project" value="UniProtKB-UniRule"/>
</dbReference>
<comment type="similarity">
    <text evidence="1 8">Belongs to the TRAFAC class translation factor GTPase superfamily. Classic translation factor GTPase family. IF-2 subfamily.</text>
</comment>
<feature type="domain" description="Tr-type G" evidence="9">
    <location>
        <begin position="17"/>
        <end position="190"/>
    </location>
</feature>
<evidence type="ECO:0000256" key="4">
    <source>
        <dbReference type="ARBA" id="ARBA00022741"/>
    </source>
</evidence>
<accession>A0A1F6A4Y1</accession>
<proteinExistence type="inferred from homology"/>
<dbReference type="AlphaFoldDB" id="A0A1F6A4Y1"/>
<dbReference type="InterPro" id="IPR000795">
    <property type="entry name" value="T_Tr_GTP-bd_dom"/>
</dbReference>
<dbReference type="NCBIfam" id="TIGR00487">
    <property type="entry name" value="IF-2"/>
    <property type="match status" value="1"/>
</dbReference>
<evidence type="ECO:0000256" key="7">
    <source>
        <dbReference type="NCBIfam" id="TIGR00487"/>
    </source>
</evidence>
<dbReference type="Pfam" id="PF11987">
    <property type="entry name" value="IF-2"/>
    <property type="match status" value="1"/>
</dbReference>
<dbReference type="PANTHER" id="PTHR43381">
    <property type="entry name" value="TRANSLATION INITIATION FACTOR IF-2-RELATED"/>
    <property type="match status" value="1"/>
</dbReference>
<dbReference type="Pfam" id="PF22042">
    <property type="entry name" value="EF-G_D2"/>
    <property type="match status" value="1"/>
</dbReference>
<reference evidence="10 11" key="1">
    <citation type="journal article" date="2016" name="Nat. Commun.">
        <title>Thousands of microbial genomes shed light on interconnected biogeochemical processes in an aquifer system.</title>
        <authorList>
            <person name="Anantharaman K."/>
            <person name="Brown C.T."/>
            <person name="Hug L.A."/>
            <person name="Sharon I."/>
            <person name="Castelle C.J."/>
            <person name="Probst A.J."/>
            <person name="Thomas B.C."/>
            <person name="Singh A."/>
            <person name="Wilkins M.J."/>
            <person name="Karaoz U."/>
            <person name="Brodie E.L."/>
            <person name="Williams K.H."/>
            <person name="Hubbard S.S."/>
            <person name="Banfield J.F."/>
        </authorList>
    </citation>
    <scope>NUCLEOTIDE SEQUENCE [LARGE SCALE GENOMIC DNA]</scope>
</reference>
<dbReference type="Gene3D" id="3.40.50.300">
    <property type="entry name" value="P-loop containing nucleotide triphosphate hydrolases"/>
    <property type="match status" value="1"/>
</dbReference>
<dbReference type="SUPFAM" id="SSF52540">
    <property type="entry name" value="P-loop containing nucleoside triphosphate hydrolases"/>
    <property type="match status" value="1"/>
</dbReference>
<name>A0A1F6A4Y1_9BACT</name>
<comment type="function">
    <text evidence="8">One of the essential components for the initiation of protein synthesis. Protects formylmethionyl-tRNA from spontaneous hydrolysis and promotes its binding to the 30S ribosomal subunits. Also involved in the hydrolysis of GTP during the formation of the 70S ribosomal complex.</text>
</comment>
<dbReference type="InterPro" id="IPR009000">
    <property type="entry name" value="Transl_B-barrel_sf"/>
</dbReference>
<dbReference type="GO" id="GO:0005525">
    <property type="term" value="F:GTP binding"/>
    <property type="evidence" value="ECO:0007669"/>
    <property type="project" value="UniProtKB-KW"/>
</dbReference>
<dbReference type="InterPro" id="IPR053905">
    <property type="entry name" value="EF-G-like_DII"/>
</dbReference>
<dbReference type="Proteomes" id="UP000177871">
    <property type="component" value="Unassembled WGS sequence"/>
</dbReference>
<evidence type="ECO:0000256" key="8">
    <source>
        <dbReference type="RuleBase" id="RU000644"/>
    </source>
</evidence>
<dbReference type="PANTHER" id="PTHR43381:SF4">
    <property type="entry name" value="EUKARYOTIC TRANSLATION INITIATION FACTOR 5B"/>
    <property type="match status" value="1"/>
</dbReference>
<dbReference type="InterPro" id="IPR027417">
    <property type="entry name" value="P-loop_NTPase"/>
</dbReference>
<dbReference type="STRING" id="1798381.A2721_01300"/>
<dbReference type="CDD" id="cd01887">
    <property type="entry name" value="IF2_eIF5B"/>
    <property type="match status" value="1"/>
</dbReference>
<organism evidence="10 11">
    <name type="scientific">Candidatus Gottesmanbacteria bacterium RIFCSPHIGHO2_01_FULL_47_48</name>
    <dbReference type="NCBI Taxonomy" id="1798381"/>
    <lineage>
        <taxon>Bacteria</taxon>
        <taxon>Candidatus Gottesmaniibacteriota</taxon>
    </lineage>
</organism>
<comment type="caution">
    <text evidence="10">The sequence shown here is derived from an EMBL/GenBank/DDBJ whole genome shotgun (WGS) entry which is preliminary data.</text>
</comment>
<keyword evidence="6" id="KW-0342">GTP-binding</keyword>
<evidence type="ECO:0000256" key="1">
    <source>
        <dbReference type="ARBA" id="ARBA00007733"/>
    </source>
</evidence>
<sequence length="499" mass="53732">MAQKKQTLQLSPTAFFARPPIVVVMGHVDHGKTTLLDAIRRTDMAAKEYGGITQGIGAYQVEGRSDKGEGRSKITFIDTPGHEAFTNMRSRGAAVADIAILVVAANDSVMPQTVESIKLIKEANIPYIVAINKIDLPEANFDKVVQDLLRHEVMLENYGGDVPFVKVSAKKGEGVKELLDLIELLAEVKEIGKHSSDTLEAVVIESRLDKSRGALASAIVKGGKLMVGEEIFVNGKKSKVRALVNYMGEQIKEATPGTPVEILGLTEVPLVGSVISASERPSQEALLQMALKGSALNRSDQEGAQSLSLILKADTLGSLEAVTAQIPANVNLISSGVGEIGEADVMLAKSTGAIILGFNTKITPAAKQLTETEKVLARTYRIIYELLDELKDAAAGMLVPEETEEILGQGQIVAEFPFEKMRICGTKVAEGRLARGDLVKVVREGSEGDEGVVRRSRIKSMRAGKEEVNKAEKGRECGVFLDPQVDFRVGDDIMAYRIA</sequence>
<keyword evidence="5 8" id="KW-0648">Protein biosynthesis</keyword>
<dbReference type="Pfam" id="PF00009">
    <property type="entry name" value="GTP_EFTU"/>
    <property type="match status" value="1"/>
</dbReference>
<dbReference type="SUPFAM" id="SSF50447">
    <property type="entry name" value="Translation proteins"/>
    <property type="match status" value="2"/>
</dbReference>
<evidence type="ECO:0000256" key="3">
    <source>
        <dbReference type="ARBA" id="ARBA00022540"/>
    </source>
</evidence>
<dbReference type="NCBIfam" id="TIGR00231">
    <property type="entry name" value="small_GTP"/>
    <property type="match status" value="1"/>
</dbReference>
<dbReference type="EMBL" id="MFJK01000003">
    <property type="protein sequence ID" value="OGG19790.1"/>
    <property type="molecule type" value="Genomic_DNA"/>
</dbReference>
<gene>
    <name evidence="10" type="ORF">A2721_01300</name>
</gene>
<dbReference type="InterPro" id="IPR005225">
    <property type="entry name" value="Small_GTP-bd"/>
</dbReference>
<dbReference type="Gene3D" id="3.40.50.10050">
    <property type="entry name" value="Translation initiation factor IF- 2, domain 3"/>
    <property type="match status" value="1"/>
</dbReference>
<evidence type="ECO:0000256" key="6">
    <source>
        <dbReference type="ARBA" id="ARBA00023134"/>
    </source>
</evidence>
<dbReference type="FunFam" id="3.40.50.10050:FF:000001">
    <property type="entry name" value="Translation initiation factor IF-2"/>
    <property type="match status" value="1"/>
</dbReference>
<dbReference type="InterPro" id="IPR023115">
    <property type="entry name" value="TIF_IF2_dom3"/>
</dbReference>
<evidence type="ECO:0000313" key="11">
    <source>
        <dbReference type="Proteomes" id="UP000177871"/>
    </source>
</evidence>
<dbReference type="GO" id="GO:0003924">
    <property type="term" value="F:GTPase activity"/>
    <property type="evidence" value="ECO:0007669"/>
    <property type="project" value="InterPro"/>
</dbReference>
<dbReference type="GO" id="GO:0005737">
    <property type="term" value="C:cytoplasm"/>
    <property type="evidence" value="ECO:0007669"/>
    <property type="project" value="UniProtKB-UniRule"/>
</dbReference>
<dbReference type="PROSITE" id="PS51722">
    <property type="entry name" value="G_TR_2"/>
    <property type="match status" value="1"/>
</dbReference>
<evidence type="ECO:0000256" key="2">
    <source>
        <dbReference type="ARBA" id="ARBA00020675"/>
    </source>
</evidence>
<keyword evidence="4" id="KW-0547">Nucleotide-binding</keyword>
<dbReference type="InterPro" id="IPR015760">
    <property type="entry name" value="TIF_IF2"/>
</dbReference>
<evidence type="ECO:0000256" key="5">
    <source>
        <dbReference type="ARBA" id="ARBA00022917"/>
    </source>
</evidence>
<dbReference type="SUPFAM" id="SSF52156">
    <property type="entry name" value="Initiation factor IF2/eIF5b, domain 3"/>
    <property type="match status" value="1"/>
</dbReference>
<keyword evidence="3 8" id="KW-0396">Initiation factor</keyword>
<dbReference type="PRINTS" id="PR00315">
    <property type="entry name" value="ELONGATNFCT"/>
</dbReference>
<protein>
    <recommendedName>
        <fullName evidence="2 7">Translation initiation factor IF-2</fullName>
    </recommendedName>
</protein>
<dbReference type="InterPro" id="IPR036925">
    <property type="entry name" value="TIF_IF2_dom3_sf"/>
</dbReference>
<dbReference type="FunFam" id="3.40.50.300:FF:000019">
    <property type="entry name" value="Translation initiation factor IF-2"/>
    <property type="match status" value="1"/>
</dbReference>
<evidence type="ECO:0000259" key="9">
    <source>
        <dbReference type="PROSITE" id="PS51722"/>
    </source>
</evidence>
<dbReference type="InterPro" id="IPR000178">
    <property type="entry name" value="TF_IF2_bacterial-like"/>
</dbReference>
<dbReference type="Gene3D" id="2.40.30.10">
    <property type="entry name" value="Translation factors"/>
    <property type="match status" value="2"/>
</dbReference>
<evidence type="ECO:0000313" key="10">
    <source>
        <dbReference type="EMBL" id="OGG19790.1"/>
    </source>
</evidence>